<evidence type="ECO:0000256" key="4">
    <source>
        <dbReference type="ARBA" id="ARBA00022448"/>
    </source>
</evidence>
<comment type="similarity">
    <text evidence="13">Belongs to the NiCoT transporter (TC 2.A.52) family.</text>
</comment>
<keyword evidence="4 13" id="KW-0813">Transport</keyword>
<name>A0ABU9GT74_9GAMM</name>
<gene>
    <name evidence="14" type="ORF">V6256_12980</name>
</gene>
<protein>
    <recommendedName>
        <fullName evidence="13">Nickel/cobalt efflux system</fullName>
    </recommendedName>
</protein>
<organism evidence="14 15">
    <name type="scientific">Psychromonas aquatilis</name>
    <dbReference type="NCBI Taxonomy" id="2005072"/>
    <lineage>
        <taxon>Bacteria</taxon>
        <taxon>Pseudomonadati</taxon>
        <taxon>Pseudomonadota</taxon>
        <taxon>Gammaproteobacteria</taxon>
        <taxon>Alteromonadales</taxon>
        <taxon>Psychromonadaceae</taxon>
        <taxon>Psychromonas</taxon>
    </lineage>
</organism>
<keyword evidence="3" id="KW-0171">Cobalt transport</keyword>
<evidence type="ECO:0000313" key="15">
    <source>
        <dbReference type="Proteomes" id="UP001369082"/>
    </source>
</evidence>
<keyword evidence="9" id="KW-0406">Ion transport</keyword>
<feature type="transmembrane region" description="Helical" evidence="13">
    <location>
        <begin position="12"/>
        <end position="30"/>
    </location>
</feature>
<keyword evidence="10" id="KW-0921">Nickel transport</keyword>
<evidence type="ECO:0000256" key="3">
    <source>
        <dbReference type="ARBA" id="ARBA00022426"/>
    </source>
</evidence>
<dbReference type="RefSeq" id="WP_341598650.1">
    <property type="nucleotide sequence ID" value="NZ_JBAKAZ010000061.1"/>
</dbReference>
<evidence type="ECO:0000256" key="12">
    <source>
        <dbReference type="ARBA" id="ARBA00023285"/>
    </source>
</evidence>
<reference evidence="14 15" key="1">
    <citation type="submission" date="2024-02" db="EMBL/GenBank/DDBJ databases">
        <title>Bacteria isolated from the canopy kelp, Nereocystis luetkeana.</title>
        <authorList>
            <person name="Pfister C.A."/>
            <person name="Younker I.T."/>
            <person name="Light S.H."/>
        </authorList>
    </citation>
    <scope>NUCLEOTIDE SEQUENCE [LARGE SCALE GENOMIC DNA]</scope>
    <source>
        <strain evidence="14 15">TI.1.05</strain>
    </source>
</reference>
<dbReference type="PANTHER" id="PTHR40659:SF1">
    <property type="entry name" value="NICKEL_COBALT EFFLUX SYSTEM RCNA"/>
    <property type="match status" value="1"/>
</dbReference>
<comment type="subcellular location">
    <subcellularLocation>
        <location evidence="2 13">Cell membrane</location>
        <topology evidence="2 13">Multi-pass membrane protein</topology>
    </subcellularLocation>
</comment>
<evidence type="ECO:0000256" key="8">
    <source>
        <dbReference type="ARBA" id="ARBA00022989"/>
    </source>
</evidence>
<feature type="transmembrane region" description="Helical" evidence="13">
    <location>
        <begin position="262"/>
        <end position="295"/>
    </location>
</feature>
<comment type="caution">
    <text evidence="14">The sequence shown here is derived from an EMBL/GenBank/DDBJ whole genome shotgun (WGS) entry which is preliminary data.</text>
</comment>
<evidence type="ECO:0000256" key="6">
    <source>
        <dbReference type="ARBA" id="ARBA00022596"/>
    </source>
</evidence>
<dbReference type="EMBL" id="JBAKAZ010000061">
    <property type="protein sequence ID" value="MEL0630523.1"/>
    <property type="molecule type" value="Genomic_DNA"/>
</dbReference>
<evidence type="ECO:0000256" key="7">
    <source>
        <dbReference type="ARBA" id="ARBA00022692"/>
    </source>
</evidence>
<dbReference type="InterPro" id="IPR011541">
    <property type="entry name" value="Ni/Co_transpt_high_affinity"/>
</dbReference>
<evidence type="ECO:0000256" key="10">
    <source>
        <dbReference type="ARBA" id="ARBA00023112"/>
    </source>
</evidence>
<sequence>MTSNIRLNKTWLSFITLLFLTAGYTIWQAWPSIIITSMQWQKGINEQIIDLLYSAQTQLLASGISLISLAFIYGVLHSLGPGHGKLIVTTYLATHPTKVKISLVLTILSALLQAVVAILVVSVLLMVFNSTMREVNDEANKLITLSFYSVVILGLIIIWRNLKALFKAIYSRPAPIKITAIKPVIKKTNHATPTSNVNNHSHDTAGHIHSNDCGCGHVHFAGAEDINKASSIKEYLAIIFSVGLRPCTGAIMVLLFSNTLGLYWLGIVSAFFMSIGTALTTSSIAIMTTVGTKLVQGYLKSGKTTSKNTATKTNIHTMIKLTGGMLLVLTGAILLASQPVGMSPVF</sequence>
<keyword evidence="12" id="KW-0170">Cobalt</keyword>
<dbReference type="InterPro" id="IPR051224">
    <property type="entry name" value="NiCoT_RcnA"/>
</dbReference>
<evidence type="ECO:0000256" key="1">
    <source>
        <dbReference type="ARBA" id="ARBA00002510"/>
    </source>
</evidence>
<keyword evidence="11 13" id="KW-0472">Membrane</keyword>
<comment type="function">
    <text evidence="1">Efflux system for nickel and cobalt.</text>
</comment>
<keyword evidence="7 13" id="KW-0812">Transmembrane</keyword>
<keyword evidence="6" id="KW-0533">Nickel</keyword>
<feature type="transmembrane region" description="Helical" evidence="13">
    <location>
        <begin position="235"/>
        <end position="256"/>
    </location>
</feature>
<evidence type="ECO:0000256" key="2">
    <source>
        <dbReference type="ARBA" id="ARBA00004651"/>
    </source>
</evidence>
<evidence type="ECO:0000313" key="14">
    <source>
        <dbReference type="EMBL" id="MEL0630523.1"/>
    </source>
</evidence>
<evidence type="ECO:0000256" key="13">
    <source>
        <dbReference type="RuleBase" id="RU362101"/>
    </source>
</evidence>
<feature type="transmembrane region" description="Helical" evidence="13">
    <location>
        <begin position="59"/>
        <end position="80"/>
    </location>
</feature>
<keyword evidence="8 13" id="KW-1133">Transmembrane helix</keyword>
<keyword evidence="15" id="KW-1185">Reference proteome</keyword>
<evidence type="ECO:0000256" key="9">
    <source>
        <dbReference type="ARBA" id="ARBA00023065"/>
    </source>
</evidence>
<feature type="transmembrane region" description="Helical" evidence="13">
    <location>
        <begin position="145"/>
        <end position="162"/>
    </location>
</feature>
<dbReference type="Proteomes" id="UP001369082">
    <property type="component" value="Unassembled WGS sequence"/>
</dbReference>
<evidence type="ECO:0000256" key="11">
    <source>
        <dbReference type="ARBA" id="ARBA00023136"/>
    </source>
</evidence>
<feature type="transmembrane region" description="Helical" evidence="13">
    <location>
        <begin position="101"/>
        <end position="125"/>
    </location>
</feature>
<evidence type="ECO:0000256" key="5">
    <source>
        <dbReference type="ARBA" id="ARBA00022475"/>
    </source>
</evidence>
<feature type="transmembrane region" description="Helical" evidence="13">
    <location>
        <begin position="315"/>
        <end position="336"/>
    </location>
</feature>
<keyword evidence="5" id="KW-1003">Cell membrane</keyword>
<proteinExistence type="inferred from homology"/>
<dbReference type="PANTHER" id="PTHR40659">
    <property type="entry name" value="NICKEL/COBALT EFFLUX SYSTEM RCNA"/>
    <property type="match status" value="1"/>
</dbReference>
<dbReference type="Pfam" id="PF03824">
    <property type="entry name" value="NicO"/>
    <property type="match status" value="1"/>
</dbReference>
<accession>A0ABU9GT74</accession>